<gene>
    <name evidence="10" type="ORF">SAMN05421788_103131</name>
</gene>
<dbReference type="InterPro" id="IPR023996">
    <property type="entry name" value="TonB-dep_OMP_SusC/RagA"/>
</dbReference>
<evidence type="ECO:0000256" key="7">
    <source>
        <dbReference type="ARBA" id="ARBA00023237"/>
    </source>
</evidence>
<evidence type="ECO:0000259" key="9">
    <source>
        <dbReference type="SMART" id="SM00965"/>
    </source>
</evidence>
<comment type="subcellular location">
    <subcellularLocation>
        <location evidence="1 8">Cell outer membrane</location>
        <topology evidence="1 8">Multi-pass membrane protein</topology>
    </subcellularLocation>
</comment>
<dbReference type="STRING" id="477680.SAMN05421788_103131"/>
<dbReference type="Proteomes" id="UP000186917">
    <property type="component" value="Unassembled WGS sequence"/>
</dbReference>
<dbReference type="GO" id="GO:0044718">
    <property type="term" value="P:siderophore transmembrane transport"/>
    <property type="evidence" value="ECO:0007669"/>
    <property type="project" value="TreeGrafter"/>
</dbReference>
<evidence type="ECO:0000256" key="3">
    <source>
        <dbReference type="ARBA" id="ARBA00022452"/>
    </source>
</evidence>
<dbReference type="PANTHER" id="PTHR30069:SF29">
    <property type="entry name" value="HEMOGLOBIN AND HEMOGLOBIN-HAPTOGLOBIN-BINDING PROTEIN 1-RELATED"/>
    <property type="match status" value="1"/>
</dbReference>
<dbReference type="InterPro" id="IPR037066">
    <property type="entry name" value="Plug_dom_sf"/>
</dbReference>
<dbReference type="InterPro" id="IPR008969">
    <property type="entry name" value="CarboxyPept-like_regulatory"/>
</dbReference>
<evidence type="ECO:0000256" key="4">
    <source>
        <dbReference type="ARBA" id="ARBA00022692"/>
    </source>
</evidence>
<dbReference type="InterPro" id="IPR011662">
    <property type="entry name" value="Secretin/TonB_short_N"/>
</dbReference>
<protein>
    <submittedName>
        <fullName evidence="10">TonB-linked outer membrane protein, SusC/RagA family</fullName>
    </submittedName>
</protein>
<evidence type="ECO:0000256" key="6">
    <source>
        <dbReference type="ARBA" id="ARBA00023136"/>
    </source>
</evidence>
<dbReference type="SUPFAM" id="SSF56935">
    <property type="entry name" value="Porins"/>
    <property type="match status" value="1"/>
</dbReference>
<dbReference type="Pfam" id="PF13715">
    <property type="entry name" value="CarbopepD_reg_2"/>
    <property type="match status" value="1"/>
</dbReference>
<keyword evidence="2 8" id="KW-0813">Transport</keyword>
<keyword evidence="6 8" id="KW-0472">Membrane</keyword>
<dbReference type="Gene3D" id="2.40.170.20">
    <property type="entry name" value="TonB-dependent receptor, beta-barrel domain"/>
    <property type="match status" value="1"/>
</dbReference>
<evidence type="ECO:0000256" key="5">
    <source>
        <dbReference type="ARBA" id="ARBA00022729"/>
    </source>
</evidence>
<dbReference type="AlphaFoldDB" id="A0A173MJG3"/>
<dbReference type="GO" id="GO:0009279">
    <property type="term" value="C:cell outer membrane"/>
    <property type="evidence" value="ECO:0007669"/>
    <property type="project" value="UniProtKB-SubCell"/>
</dbReference>
<dbReference type="InterPro" id="IPR039426">
    <property type="entry name" value="TonB-dep_rcpt-like"/>
</dbReference>
<dbReference type="KEGG" id="fln:FLA_3813"/>
<evidence type="ECO:0000313" key="11">
    <source>
        <dbReference type="Proteomes" id="UP000186917"/>
    </source>
</evidence>
<dbReference type="SUPFAM" id="SSF49464">
    <property type="entry name" value="Carboxypeptidase regulatory domain-like"/>
    <property type="match status" value="1"/>
</dbReference>
<keyword evidence="3 8" id="KW-1134">Transmembrane beta strand</keyword>
<proteinExistence type="inferred from homology"/>
<sequence length="1129" mass="123536">MLLRAGVLSGLCVGNMLYAQQPVADVLKTAVHVKAKTQTLETLLTQLAANTRVKFAYNADDMKRQQITLREQKEVTLEEILSRMLAQTDLTYELHANTIVIYPKEEAGTPAAGNVRMVNYVAPVKKESIKGKVTDANGPLQNASVYIKGTNIGTTTDADGNFELATDSQEVRLVIAMVGYQGKEILVKPGAFSTIQLERVKDNLDSIVVVGYGTQKRSKVTGAVAEVKTDALTSRSFNSVAEAMQGKAPGVMVQNEGGDPAASATVTIRGFGGINTAAPLYVIDGTIYPTNGDGKTFPGLAPVLNPNEIESITVLKDASAAIYGAQASGGVILITTKKGRKGEMAVTMDAKYGKQAAWRKLQTTNAKEFADVMNLAADVAGNKRLDAYDATKYPDGQITRTNWLNEIFRSGTLQDYNLSAEGGSDKSKYFLGMGYRKNEGILLNTYNQRYTVRFNSEHQVKRWLKLGENFSYSTIDGNGANTASGYTGAILSAIYYPTNVPVYDANGNFSGLPKDYAGAYGDVINPVAYLKRLDVRNPYTTIVINPYAEVTFLPGLTYRSNFAYTQVSQFSKEFTTRVPEIGRISTSNSLRQSSDDASHILAEQTLSYTKNIGKHSLSALAGYTYKSDKDRQTAATAINFADENPIYRYLQNGTVDPSNLPSSQYSREVLISYIGRVNYDYNGKYMFSGLVRRDGTSLVSTNRFKNYYSLSAGWMVSRESFMQNITWLNSLKLRGSYGFIGNLPSIRRDAINPPLSQTQIYLGLKPAPSTGYSAVQLPANLTWSDSRQTDFGIDVSVLNSRLSLTADYFIKKTINMLMKYTPTVTLGADSKWVNGGNAVDKGIELGINWNDKVGKDFTYGVGATITTVKNKVESLPNDAVQMTFADANVRSTLNPIIVQVGSPLYSYYVIPAAGIFQTQAEIDSYINKDGNKIQKDAKPGDLKFIDANGDGKISNDDRRTMGSGMPTFSYGFSFNASYKGFDVNLFAQGVQGVKIFNALKYTSLNAAIGQNYNMLHDVLNAWSETNRGSNIPRITAKDANGNFGNTSSWYLENGSYLRIKNITLGYTLPSAVTKKMRISGLRVYATANNLFTITPYKGFDPEVGMNQYGIDVGRYPQARSFIAGVNVNF</sequence>
<dbReference type="NCBIfam" id="TIGR04057">
    <property type="entry name" value="SusC_RagA_signa"/>
    <property type="match status" value="1"/>
</dbReference>
<dbReference type="Gene3D" id="2.60.40.1120">
    <property type="entry name" value="Carboxypeptidase-like, regulatory domain"/>
    <property type="match status" value="1"/>
</dbReference>
<evidence type="ECO:0000256" key="1">
    <source>
        <dbReference type="ARBA" id="ARBA00004571"/>
    </source>
</evidence>
<keyword evidence="11" id="KW-1185">Reference proteome</keyword>
<dbReference type="Pfam" id="PF07715">
    <property type="entry name" value="Plug"/>
    <property type="match status" value="1"/>
</dbReference>
<dbReference type="PANTHER" id="PTHR30069">
    <property type="entry name" value="TONB-DEPENDENT OUTER MEMBRANE RECEPTOR"/>
    <property type="match status" value="1"/>
</dbReference>
<dbReference type="Gene3D" id="2.170.130.10">
    <property type="entry name" value="TonB-dependent receptor, plug domain"/>
    <property type="match status" value="1"/>
</dbReference>
<evidence type="ECO:0000313" key="10">
    <source>
        <dbReference type="EMBL" id="SIT04699.1"/>
    </source>
</evidence>
<evidence type="ECO:0000256" key="8">
    <source>
        <dbReference type="PROSITE-ProRule" id="PRU01360"/>
    </source>
</evidence>
<accession>A0A173MJG3</accession>
<dbReference type="GO" id="GO:0015344">
    <property type="term" value="F:siderophore uptake transmembrane transporter activity"/>
    <property type="evidence" value="ECO:0007669"/>
    <property type="project" value="TreeGrafter"/>
</dbReference>
<comment type="similarity">
    <text evidence="8">Belongs to the TonB-dependent receptor family.</text>
</comment>
<dbReference type="Gene3D" id="3.55.50.30">
    <property type="match status" value="1"/>
</dbReference>
<dbReference type="NCBIfam" id="TIGR04056">
    <property type="entry name" value="OMP_RagA_SusC"/>
    <property type="match status" value="1"/>
</dbReference>
<feature type="domain" description="Secretin/TonB short N-terminal" evidence="9">
    <location>
        <begin position="53"/>
        <end position="104"/>
    </location>
</feature>
<reference evidence="11" key="1">
    <citation type="submission" date="2017-01" db="EMBL/GenBank/DDBJ databases">
        <authorList>
            <person name="Varghese N."/>
            <person name="Submissions S."/>
        </authorList>
    </citation>
    <scope>NUCLEOTIDE SEQUENCE [LARGE SCALE GENOMIC DNA]</scope>
    <source>
        <strain evidence="11">DSM 21054</strain>
    </source>
</reference>
<dbReference type="SMART" id="SM00965">
    <property type="entry name" value="STN"/>
    <property type="match status" value="1"/>
</dbReference>
<keyword evidence="5" id="KW-0732">Signal</keyword>
<dbReference type="Pfam" id="PF07660">
    <property type="entry name" value="STN"/>
    <property type="match status" value="1"/>
</dbReference>
<dbReference type="PROSITE" id="PS52016">
    <property type="entry name" value="TONB_DEPENDENT_REC_3"/>
    <property type="match status" value="1"/>
</dbReference>
<name>A0A173MJG3_9BACT</name>
<keyword evidence="7 8" id="KW-0998">Cell outer membrane</keyword>
<dbReference type="InterPro" id="IPR012910">
    <property type="entry name" value="Plug_dom"/>
</dbReference>
<dbReference type="InterPro" id="IPR023997">
    <property type="entry name" value="TonB-dep_OMP_SusC/RagA_CS"/>
</dbReference>
<evidence type="ECO:0000256" key="2">
    <source>
        <dbReference type="ARBA" id="ARBA00022448"/>
    </source>
</evidence>
<keyword evidence="4 8" id="KW-0812">Transmembrane</keyword>
<dbReference type="InterPro" id="IPR036942">
    <property type="entry name" value="Beta-barrel_TonB_sf"/>
</dbReference>
<dbReference type="EMBL" id="FTOR01000003">
    <property type="protein sequence ID" value="SIT04699.1"/>
    <property type="molecule type" value="Genomic_DNA"/>
</dbReference>
<organism evidence="10 11">
    <name type="scientific">Filimonas lacunae</name>
    <dbReference type="NCBI Taxonomy" id="477680"/>
    <lineage>
        <taxon>Bacteria</taxon>
        <taxon>Pseudomonadati</taxon>
        <taxon>Bacteroidota</taxon>
        <taxon>Chitinophagia</taxon>
        <taxon>Chitinophagales</taxon>
        <taxon>Chitinophagaceae</taxon>
        <taxon>Filimonas</taxon>
    </lineage>
</organism>